<evidence type="ECO:0000256" key="6">
    <source>
        <dbReference type="ARBA" id="ARBA00023053"/>
    </source>
</evidence>
<keyword evidence="3" id="KW-0997">Cell inner membrane</keyword>
<dbReference type="Pfam" id="PF02537">
    <property type="entry name" value="CRCB"/>
    <property type="match status" value="1"/>
</dbReference>
<keyword evidence="2 12" id="KW-1003">Cell membrane</keyword>
<proteinExistence type="inferred from homology"/>
<dbReference type="GO" id="GO:0062054">
    <property type="term" value="F:fluoride channel activity"/>
    <property type="evidence" value="ECO:0007669"/>
    <property type="project" value="UniProtKB-UniRule"/>
</dbReference>
<evidence type="ECO:0000313" key="14">
    <source>
        <dbReference type="Proteomes" id="UP000191905"/>
    </source>
</evidence>
<feature type="transmembrane region" description="Helical" evidence="12">
    <location>
        <begin position="97"/>
        <end position="120"/>
    </location>
</feature>
<keyword evidence="5 12" id="KW-1133">Transmembrane helix</keyword>
<sequence>MQAYLIVFLGAGIGEAARRGVNVAALRLLGFGFPYGTLAVNIAGSLIMGLLAGWFAHKGDPGQTWRLFLTTGILGGFTTFSTFSLDAALLYERGEVGMAAFYVAASVGLALAGLSIVRFLS</sequence>
<reference evidence="13 14" key="1">
    <citation type="journal article" date="2016" name="Int. J. Syst. Evol. Microbiol.">
        <title>Pseudaminobacter manganicus sp. nov., isolated from sludge of a manganese mine.</title>
        <authorList>
            <person name="Li J."/>
            <person name="Huang J."/>
            <person name="Liao S."/>
            <person name="Wang G."/>
        </authorList>
    </citation>
    <scope>NUCLEOTIDE SEQUENCE [LARGE SCALE GENOMIC DNA]</scope>
    <source>
        <strain evidence="13 14">JH-7</strain>
    </source>
</reference>
<feature type="binding site" evidence="12">
    <location>
        <position position="78"/>
    </location>
    <ligand>
        <name>Na(+)</name>
        <dbReference type="ChEBI" id="CHEBI:29101"/>
        <note>structural</note>
    </ligand>
</feature>
<dbReference type="Proteomes" id="UP000191905">
    <property type="component" value="Unassembled WGS sequence"/>
</dbReference>
<keyword evidence="14" id="KW-1185">Reference proteome</keyword>
<dbReference type="PANTHER" id="PTHR28259:SF1">
    <property type="entry name" value="FLUORIDE EXPORT PROTEIN 1-RELATED"/>
    <property type="match status" value="1"/>
</dbReference>
<dbReference type="NCBIfam" id="NF010791">
    <property type="entry name" value="PRK14195.1"/>
    <property type="match status" value="1"/>
</dbReference>
<feature type="transmembrane region" description="Helical" evidence="12">
    <location>
        <begin position="67"/>
        <end position="91"/>
    </location>
</feature>
<dbReference type="HAMAP" id="MF_00454">
    <property type="entry name" value="FluC"/>
    <property type="match status" value="1"/>
</dbReference>
<evidence type="ECO:0000256" key="11">
    <source>
        <dbReference type="ARBA" id="ARBA00035585"/>
    </source>
</evidence>
<dbReference type="GO" id="GO:0046872">
    <property type="term" value="F:metal ion binding"/>
    <property type="evidence" value="ECO:0007669"/>
    <property type="project" value="UniProtKB-KW"/>
</dbReference>
<keyword evidence="8 12" id="KW-0472">Membrane</keyword>
<dbReference type="GO" id="GO:0140114">
    <property type="term" value="P:cellular detoxification of fluoride"/>
    <property type="evidence" value="ECO:0007669"/>
    <property type="project" value="UniProtKB-UniRule"/>
</dbReference>
<dbReference type="RefSeq" id="WP_080919599.1">
    <property type="nucleotide sequence ID" value="NZ_MDET01000013.1"/>
</dbReference>
<comment type="function">
    <text evidence="12">Fluoride-specific ion channel. Important for reducing fluoride concentration in the cell, thus reducing its toxicity.</text>
</comment>
<evidence type="ECO:0000256" key="1">
    <source>
        <dbReference type="ARBA" id="ARBA00004651"/>
    </source>
</evidence>
<keyword evidence="12" id="KW-0813">Transport</keyword>
<feature type="transmembrane region" description="Helical" evidence="12">
    <location>
        <begin position="32"/>
        <end position="55"/>
    </location>
</feature>
<keyword evidence="4 12" id="KW-0812">Transmembrane</keyword>
<comment type="subcellular location">
    <subcellularLocation>
        <location evidence="1 12">Cell membrane</location>
        <topology evidence="1 12">Multi-pass membrane protein</topology>
    </subcellularLocation>
</comment>
<dbReference type="InterPro" id="IPR003691">
    <property type="entry name" value="FluC"/>
</dbReference>
<evidence type="ECO:0000256" key="3">
    <source>
        <dbReference type="ARBA" id="ARBA00022519"/>
    </source>
</evidence>
<keyword evidence="6 12" id="KW-0915">Sodium</keyword>
<name>A0A1V8RR96_9HYPH</name>
<dbReference type="OrthoDB" id="9806299at2"/>
<protein>
    <recommendedName>
        <fullName evidence="12">Fluoride-specific ion channel FluC</fullName>
    </recommendedName>
</protein>
<organism evidence="13 14">
    <name type="scientific">Manganibacter manganicus</name>
    <dbReference type="NCBI Taxonomy" id="1873176"/>
    <lineage>
        <taxon>Bacteria</taxon>
        <taxon>Pseudomonadati</taxon>
        <taxon>Pseudomonadota</taxon>
        <taxon>Alphaproteobacteria</taxon>
        <taxon>Hyphomicrobiales</taxon>
        <taxon>Phyllobacteriaceae</taxon>
        <taxon>Manganibacter</taxon>
    </lineage>
</organism>
<comment type="similarity">
    <text evidence="10 12">Belongs to the fluoride channel Fluc/FEX (TC 1.A.43) family.</text>
</comment>
<evidence type="ECO:0000256" key="4">
    <source>
        <dbReference type="ARBA" id="ARBA00022692"/>
    </source>
</evidence>
<comment type="caution">
    <text evidence="13">The sequence shown here is derived from an EMBL/GenBank/DDBJ whole genome shotgun (WGS) entry which is preliminary data.</text>
</comment>
<accession>A0A1V8RR96</accession>
<evidence type="ECO:0000256" key="9">
    <source>
        <dbReference type="ARBA" id="ARBA00023303"/>
    </source>
</evidence>
<dbReference type="GO" id="GO:0005886">
    <property type="term" value="C:plasma membrane"/>
    <property type="evidence" value="ECO:0007669"/>
    <property type="project" value="UniProtKB-SubCell"/>
</dbReference>
<dbReference type="EMBL" id="MDET01000013">
    <property type="protein sequence ID" value="OQM75685.1"/>
    <property type="molecule type" value="Genomic_DNA"/>
</dbReference>
<evidence type="ECO:0000256" key="10">
    <source>
        <dbReference type="ARBA" id="ARBA00035120"/>
    </source>
</evidence>
<comment type="activity regulation">
    <text evidence="12">Na(+) is not transported, but it plays an essential structural role and its presence is essential for fluoride channel function.</text>
</comment>
<dbReference type="AlphaFoldDB" id="A0A1V8RR96"/>
<keyword evidence="7 12" id="KW-0406">Ion transport</keyword>
<dbReference type="NCBIfam" id="TIGR00494">
    <property type="entry name" value="crcB"/>
    <property type="match status" value="1"/>
</dbReference>
<evidence type="ECO:0000313" key="13">
    <source>
        <dbReference type="EMBL" id="OQM75685.1"/>
    </source>
</evidence>
<keyword evidence="9 12" id="KW-0407">Ion channel</keyword>
<dbReference type="STRING" id="1873176.BFN67_17080"/>
<evidence type="ECO:0000256" key="12">
    <source>
        <dbReference type="HAMAP-Rule" id="MF_00454"/>
    </source>
</evidence>
<keyword evidence="12" id="KW-0479">Metal-binding</keyword>
<dbReference type="PANTHER" id="PTHR28259">
    <property type="entry name" value="FLUORIDE EXPORT PROTEIN 1-RELATED"/>
    <property type="match status" value="1"/>
</dbReference>
<evidence type="ECO:0000256" key="7">
    <source>
        <dbReference type="ARBA" id="ARBA00023065"/>
    </source>
</evidence>
<evidence type="ECO:0000256" key="5">
    <source>
        <dbReference type="ARBA" id="ARBA00022989"/>
    </source>
</evidence>
<comment type="catalytic activity">
    <reaction evidence="11">
        <text>fluoride(in) = fluoride(out)</text>
        <dbReference type="Rhea" id="RHEA:76159"/>
        <dbReference type="ChEBI" id="CHEBI:17051"/>
    </reaction>
    <physiologicalReaction direction="left-to-right" evidence="11">
        <dbReference type="Rhea" id="RHEA:76160"/>
    </physiologicalReaction>
</comment>
<evidence type="ECO:0000256" key="2">
    <source>
        <dbReference type="ARBA" id="ARBA00022475"/>
    </source>
</evidence>
<feature type="binding site" evidence="12">
    <location>
        <position position="75"/>
    </location>
    <ligand>
        <name>Na(+)</name>
        <dbReference type="ChEBI" id="CHEBI:29101"/>
        <note>structural</note>
    </ligand>
</feature>
<gene>
    <name evidence="12" type="primary">fluC</name>
    <name evidence="12" type="synonym">crcB</name>
    <name evidence="13" type="ORF">BFN67_17080</name>
</gene>
<evidence type="ECO:0000256" key="8">
    <source>
        <dbReference type="ARBA" id="ARBA00023136"/>
    </source>
</evidence>
<dbReference type="NCBIfam" id="NF010794">
    <property type="entry name" value="PRK14198.1"/>
    <property type="match status" value="1"/>
</dbReference>